<accession>A0AAN9HZM1</accession>
<evidence type="ECO:0000256" key="1">
    <source>
        <dbReference type="SAM" id="MobiDB-lite"/>
    </source>
</evidence>
<dbReference type="EMBL" id="JAYWIO010000006">
    <property type="protein sequence ID" value="KAK7255296.1"/>
    <property type="molecule type" value="Genomic_DNA"/>
</dbReference>
<keyword evidence="3" id="KW-1185">Reference proteome</keyword>
<sequence length="228" mass="25745">MDCSFPSFSLLPASNFSSPHFVKLLELFFFLVYEENPIIWTTPPPGHSLQTARRRTTTSKGATGSYRRSGIRTRVLAGEPRTKSRTRVLWDSTDLLLRNQTINAAEQYDLNLSDSMDSSNLYIQENYSEIRDVESSYHLGWATIMKQHFLWIPYISTGQDIGEVVFNVATITLYSMEENEDDDDGSLNFVLHFHLPDHLCLFLKAEEKHDNGALGVGSMLALGSSKVG</sequence>
<evidence type="ECO:0000313" key="3">
    <source>
        <dbReference type="Proteomes" id="UP001372338"/>
    </source>
</evidence>
<reference evidence="2 3" key="1">
    <citation type="submission" date="2024-01" db="EMBL/GenBank/DDBJ databases">
        <title>The genomes of 5 underutilized Papilionoideae crops provide insights into root nodulation and disease resistanc.</title>
        <authorList>
            <person name="Yuan L."/>
        </authorList>
    </citation>
    <scope>NUCLEOTIDE SEQUENCE [LARGE SCALE GENOMIC DNA]</scope>
    <source>
        <strain evidence="2">ZHUSHIDOU_FW_LH</strain>
        <tissue evidence="2">Leaf</tissue>
    </source>
</reference>
<gene>
    <name evidence="2" type="ORF">RIF29_28703</name>
</gene>
<dbReference type="Proteomes" id="UP001372338">
    <property type="component" value="Unassembled WGS sequence"/>
</dbReference>
<name>A0AAN9HZM1_CROPI</name>
<organism evidence="2 3">
    <name type="scientific">Crotalaria pallida</name>
    <name type="common">Smooth rattlebox</name>
    <name type="synonym">Crotalaria striata</name>
    <dbReference type="NCBI Taxonomy" id="3830"/>
    <lineage>
        <taxon>Eukaryota</taxon>
        <taxon>Viridiplantae</taxon>
        <taxon>Streptophyta</taxon>
        <taxon>Embryophyta</taxon>
        <taxon>Tracheophyta</taxon>
        <taxon>Spermatophyta</taxon>
        <taxon>Magnoliopsida</taxon>
        <taxon>eudicotyledons</taxon>
        <taxon>Gunneridae</taxon>
        <taxon>Pentapetalae</taxon>
        <taxon>rosids</taxon>
        <taxon>fabids</taxon>
        <taxon>Fabales</taxon>
        <taxon>Fabaceae</taxon>
        <taxon>Papilionoideae</taxon>
        <taxon>50 kb inversion clade</taxon>
        <taxon>genistoids sensu lato</taxon>
        <taxon>core genistoids</taxon>
        <taxon>Crotalarieae</taxon>
        <taxon>Crotalaria</taxon>
    </lineage>
</organism>
<protein>
    <submittedName>
        <fullName evidence="2">Uncharacterized protein</fullName>
    </submittedName>
</protein>
<feature type="region of interest" description="Disordered" evidence="1">
    <location>
        <begin position="44"/>
        <end position="65"/>
    </location>
</feature>
<dbReference type="AlphaFoldDB" id="A0AAN9HZM1"/>
<proteinExistence type="predicted"/>
<comment type="caution">
    <text evidence="2">The sequence shown here is derived from an EMBL/GenBank/DDBJ whole genome shotgun (WGS) entry which is preliminary data.</text>
</comment>
<evidence type="ECO:0000313" key="2">
    <source>
        <dbReference type="EMBL" id="KAK7255296.1"/>
    </source>
</evidence>